<keyword evidence="2 6" id="KW-0479">Metal-binding</keyword>
<evidence type="ECO:0000256" key="5">
    <source>
        <dbReference type="ARBA" id="ARBA00023004"/>
    </source>
</evidence>
<dbReference type="Pfam" id="PF14226">
    <property type="entry name" value="DIOX_N"/>
    <property type="match status" value="1"/>
</dbReference>
<name>A0AAD8H857_9APIA</name>
<evidence type="ECO:0000256" key="6">
    <source>
        <dbReference type="RuleBase" id="RU003682"/>
    </source>
</evidence>
<dbReference type="GO" id="GO:0031418">
    <property type="term" value="F:L-ascorbic acid binding"/>
    <property type="evidence" value="ECO:0007669"/>
    <property type="project" value="UniProtKB-KW"/>
</dbReference>
<keyword evidence="3" id="KW-0847">Vitamin C</keyword>
<dbReference type="Pfam" id="PF03171">
    <property type="entry name" value="2OG-FeII_Oxy"/>
    <property type="match status" value="1"/>
</dbReference>
<comment type="similarity">
    <text evidence="1 6">Belongs to the iron/ascorbate-dependent oxidoreductase family.</text>
</comment>
<evidence type="ECO:0000313" key="8">
    <source>
        <dbReference type="EMBL" id="KAK1362675.1"/>
    </source>
</evidence>
<dbReference type="InterPro" id="IPR044861">
    <property type="entry name" value="IPNS-like_FE2OG_OXY"/>
</dbReference>
<dbReference type="EMBL" id="JAUIZM010000010">
    <property type="protein sequence ID" value="KAK1362675.1"/>
    <property type="molecule type" value="Genomic_DNA"/>
</dbReference>
<dbReference type="AlphaFoldDB" id="A0AAD8H857"/>
<dbReference type="PANTHER" id="PTHR10209">
    <property type="entry name" value="OXIDOREDUCTASE, 2OG-FE II OXYGENASE FAMILY PROTEIN"/>
    <property type="match status" value="1"/>
</dbReference>
<evidence type="ECO:0000256" key="3">
    <source>
        <dbReference type="ARBA" id="ARBA00022896"/>
    </source>
</evidence>
<dbReference type="GO" id="GO:0016705">
    <property type="term" value="F:oxidoreductase activity, acting on paired donors, with incorporation or reduction of molecular oxygen"/>
    <property type="evidence" value="ECO:0007669"/>
    <property type="project" value="UniProtKB-ARBA"/>
</dbReference>
<organism evidence="8 9">
    <name type="scientific">Heracleum sosnowskyi</name>
    <dbReference type="NCBI Taxonomy" id="360622"/>
    <lineage>
        <taxon>Eukaryota</taxon>
        <taxon>Viridiplantae</taxon>
        <taxon>Streptophyta</taxon>
        <taxon>Embryophyta</taxon>
        <taxon>Tracheophyta</taxon>
        <taxon>Spermatophyta</taxon>
        <taxon>Magnoliopsida</taxon>
        <taxon>eudicotyledons</taxon>
        <taxon>Gunneridae</taxon>
        <taxon>Pentapetalae</taxon>
        <taxon>asterids</taxon>
        <taxon>campanulids</taxon>
        <taxon>Apiales</taxon>
        <taxon>Apiaceae</taxon>
        <taxon>Apioideae</taxon>
        <taxon>apioid superclade</taxon>
        <taxon>Tordylieae</taxon>
        <taxon>Tordyliinae</taxon>
        <taxon>Heracleum</taxon>
    </lineage>
</organism>
<reference evidence="8" key="1">
    <citation type="submission" date="2023-02" db="EMBL/GenBank/DDBJ databases">
        <title>Genome of toxic invasive species Heracleum sosnowskyi carries increased number of genes despite the absence of recent whole-genome duplications.</title>
        <authorList>
            <person name="Schelkunov M."/>
            <person name="Shtratnikova V."/>
            <person name="Makarenko M."/>
            <person name="Klepikova A."/>
            <person name="Omelchenko D."/>
            <person name="Novikova G."/>
            <person name="Obukhova E."/>
            <person name="Bogdanov V."/>
            <person name="Penin A."/>
            <person name="Logacheva M."/>
        </authorList>
    </citation>
    <scope>NUCLEOTIDE SEQUENCE</scope>
    <source>
        <strain evidence="8">Hsosn_3</strain>
        <tissue evidence="8">Leaf</tissue>
    </source>
</reference>
<dbReference type="PANTHER" id="PTHR10209:SF884">
    <property type="entry name" value="1-AMINOCYCLOPROPANE-1-CARBOXYLATE OXIDASE HOMOLOG 1-LIKE"/>
    <property type="match status" value="1"/>
</dbReference>
<dbReference type="GO" id="GO:0051213">
    <property type="term" value="F:dioxygenase activity"/>
    <property type="evidence" value="ECO:0007669"/>
    <property type="project" value="UniProtKB-ARBA"/>
</dbReference>
<feature type="domain" description="Fe2OG dioxygenase" evidence="7">
    <location>
        <begin position="217"/>
        <end position="317"/>
    </location>
</feature>
<protein>
    <submittedName>
        <fullName evidence="8">1-aminocyclopropane-1-carboxylate oxidase-like</fullName>
    </submittedName>
</protein>
<dbReference type="FunFam" id="2.60.120.330:FF:000005">
    <property type="entry name" value="1-aminocyclopropane-1-carboxylate oxidase homolog 1"/>
    <property type="match status" value="1"/>
</dbReference>
<evidence type="ECO:0000256" key="1">
    <source>
        <dbReference type="ARBA" id="ARBA00008056"/>
    </source>
</evidence>
<keyword evidence="4 6" id="KW-0560">Oxidoreductase</keyword>
<dbReference type="InterPro" id="IPR027443">
    <property type="entry name" value="IPNS-like_sf"/>
</dbReference>
<accession>A0AAD8H857</accession>
<gene>
    <name evidence="8" type="ORF">POM88_047149</name>
</gene>
<keyword evidence="9" id="KW-1185">Reference proteome</keyword>
<dbReference type="Proteomes" id="UP001237642">
    <property type="component" value="Unassembled WGS sequence"/>
</dbReference>
<sequence length="368" mass="41365">MSSNIISVNYDRGSELKAFDDTKAGVKGLVDAGISNIPRIFIEPSVDDTGILPVSESTPKVNAPVIDLTGIHNDLVRRKEIIQKVGDASEKWGFFQVVNHGIALDVLEDMLKGVRNFHEQDFDEKKMWYTRKPISWRKLVYNCNFNLYRSSTTNWRDTFNVPVAPTLPKPEELPEICRDILLEFIKEVQKLGCSILEVLSEALGLNKERLIELGCGEGLNILGHYYPGCPEPELTLGTSRHSDPTFITVLLQDLSGGLQFVHNNQWFDVPPCPGALLVNIGDLLQLITNDKFISAEHRVVAKHEGPRLSVACIFYTGLNPTLKRYQPIQELLSEANPPKYGKTTVKDYLLCCQMNNIFGKDALSYFKI</sequence>
<dbReference type="InterPro" id="IPR005123">
    <property type="entry name" value="Oxoglu/Fe-dep_dioxygenase_dom"/>
</dbReference>
<evidence type="ECO:0000259" key="7">
    <source>
        <dbReference type="PROSITE" id="PS51471"/>
    </source>
</evidence>
<comment type="caution">
    <text evidence="8">The sequence shown here is derived from an EMBL/GenBank/DDBJ whole genome shotgun (WGS) entry which is preliminary data.</text>
</comment>
<evidence type="ECO:0000256" key="4">
    <source>
        <dbReference type="ARBA" id="ARBA00023002"/>
    </source>
</evidence>
<keyword evidence="5 6" id="KW-0408">Iron</keyword>
<proteinExistence type="inferred from homology"/>
<dbReference type="SUPFAM" id="SSF51197">
    <property type="entry name" value="Clavaminate synthase-like"/>
    <property type="match status" value="1"/>
</dbReference>
<evidence type="ECO:0000256" key="2">
    <source>
        <dbReference type="ARBA" id="ARBA00022723"/>
    </source>
</evidence>
<evidence type="ECO:0000313" key="9">
    <source>
        <dbReference type="Proteomes" id="UP001237642"/>
    </source>
</evidence>
<dbReference type="Gene3D" id="2.60.120.330">
    <property type="entry name" value="B-lactam Antibiotic, Isopenicillin N Synthase, Chain"/>
    <property type="match status" value="1"/>
</dbReference>
<dbReference type="PROSITE" id="PS51471">
    <property type="entry name" value="FE2OG_OXY"/>
    <property type="match status" value="1"/>
</dbReference>
<reference evidence="8" key="2">
    <citation type="submission" date="2023-05" db="EMBL/GenBank/DDBJ databases">
        <authorList>
            <person name="Schelkunov M.I."/>
        </authorList>
    </citation>
    <scope>NUCLEOTIDE SEQUENCE</scope>
    <source>
        <strain evidence="8">Hsosn_3</strain>
        <tissue evidence="8">Leaf</tissue>
    </source>
</reference>
<dbReference type="GO" id="GO:0046872">
    <property type="term" value="F:metal ion binding"/>
    <property type="evidence" value="ECO:0007669"/>
    <property type="project" value="UniProtKB-KW"/>
</dbReference>
<dbReference type="InterPro" id="IPR026992">
    <property type="entry name" value="DIOX_N"/>
</dbReference>